<dbReference type="STRING" id="1400863.BN873_210040"/>
<organism evidence="3 4">
    <name type="scientific">Candidatus Competibacter denitrificans Run_A_D11</name>
    <dbReference type="NCBI Taxonomy" id="1400863"/>
    <lineage>
        <taxon>Bacteria</taxon>
        <taxon>Pseudomonadati</taxon>
        <taxon>Pseudomonadota</taxon>
        <taxon>Gammaproteobacteria</taxon>
        <taxon>Candidatus Competibacteraceae</taxon>
        <taxon>Candidatus Competibacter</taxon>
    </lineage>
</organism>
<dbReference type="SUPFAM" id="SSF48452">
    <property type="entry name" value="TPR-like"/>
    <property type="match status" value="1"/>
</dbReference>
<reference evidence="3" key="1">
    <citation type="submission" date="2013-07" db="EMBL/GenBank/DDBJ databases">
        <authorList>
            <person name="McIlroy S."/>
        </authorList>
    </citation>
    <scope>NUCLEOTIDE SEQUENCE [LARGE SCALE GENOMIC DNA]</scope>
    <source>
        <strain evidence="3">Run_A_D11</strain>
    </source>
</reference>
<reference evidence="3" key="2">
    <citation type="submission" date="2014-03" db="EMBL/GenBank/DDBJ databases">
        <title>Candidatus Competibacter-lineage genomes retrieved from metagenomes reveal functional metabolic diversity.</title>
        <authorList>
            <person name="McIlroy S.J."/>
            <person name="Albertsen M."/>
            <person name="Andresen E.K."/>
            <person name="Saunders A.M."/>
            <person name="Kristiansen R."/>
            <person name="Stokholm-Bjerregaard M."/>
            <person name="Nielsen K.L."/>
            <person name="Nielsen P.H."/>
        </authorList>
    </citation>
    <scope>NUCLEOTIDE SEQUENCE</scope>
    <source>
        <strain evidence="3">Run_A_D11</strain>
    </source>
</reference>
<keyword evidence="2" id="KW-0732">Signal</keyword>
<dbReference type="AlphaFoldDB" id="W6M5A6"/>
<feature type="signal peptide" evidence="2">
    <location>
        <begin position="1"/>
        <end position="22"/>
    </location>
</feature>
<accession>W6M5A6</accession>
<comment type="caution">
    <text evidence="3">The sequence shown here is derived from an EMBL/GenBank/DDBJ whole genome shotgun (WGS) entry which is preliminary data.</text>
</comment>
<keyword evidence="4" id="KW-1185">Reference proteome</keyword>
<gene>
    <name evidence="3" type="ORF">BN873_210040</name>
</gene>
<protein>
    <submittedName>
        <fullName evidence="3">Uncharacterized protein</fullName>
    </submittedName>
</protein>
<feature type="chain" id="PRO_5004878666" evidence="2">
    <location>
        <begin position="23"/>
        <end position="204"/>
    </location>
</feature>
<keyword evidence="1" id="KW-0802">TPR repeat</keyword>
<sequence>MNRILQILLLGSLLGIAVSSDAGDYDVVFSQVQRMLGQSLKNDEAGLQVSQRQLEGVPRPAQQNGKEARALNQQGLDALQRKDYPAAAVAFQQAQQANPADVEIAANLGYANLKLNLLKRAEHQLVYAISLAPARTSSWYNLGEVYGAMDESDKAVGAFANSYRFSQNRAKTEAFIRQALVAPENSEPTRAALRRALHLFGLSP</sequence>
<evidence type="ECO:0000256" key="2">
    <source>
        <dbReference type="SAM" id="SignalP"/>
    </source>
</evidence>
<dbReference type="PROSITE" id="PS50005">
    <property type="entry name" value="TPR"/>
    <property type="match status" value="2"/>
</dbReference>
<dbReference type="Proteomes" id="UP000035760">
    <property type="component" value="Unassembled WGS sequence"/>
</dbReference>
<evidence type="ECO:0000256" key="1">
    <source>
        <dbReference type="PROSITE-ProRule" id="PRU00339"/>
    </source>
</evidence>
<proteinExistence type="predicted"/>
<feature type="repeat" description="TPR" evidence="1">
    <location>
        <begin position="136"/>
        <end position="169"/>
    </location>
</feature>
<dbReference type="RefSeq" id="WP_048671288.1">
    <property type="nucleotide sequence ID" value="NZ_CBTJ020000027.1"/>
</dbReference>
<feature type="repeat" description="TPR" evidence="1">
    <location>
        <begin position="68"/>
        <end position="101"/>
    </location>
</feature>
<dbReference type="OrthoDB" id="21665at2"/>
<evidence type="ECO:0000313" key="3">
    <source>
        <dbReference type="EMBL" id="CDI01819.1"/>
    </source>
</evidence>
<dbReference type="EMBL" id="CBTJ020000027">
    <property type="protein sequence ID" value="CDI01819.1"/>
    <property type="molecule type" value="Genomic_DNA"/>
</dbReference>
<dbReference type="Gene3D" id="1.25.40.10">
    <property type="entry name" value="Tetratricopeptide repeat domain"/>
    <property type="match status" value="1"/>
</dbReference>
<dbReference type="InterPro" id="IPR011990">
    <property type="entry name" value="TPR-like_helical_dom_sf"/>
</dbReference>
<dbReference type="SMART" id="SM00028">
    <property type="entry name" value="TPR"/>
    <property type="match status" value="3"/>
</dbReference>
<name>W6M5A6_9GAMM</name>
<dbReference type="InterPro" id="IPR019734">
    <property type="entry name" value="TPR_rpt"/>
</dbReference>
<evidence type="ECO:0000313" key="4">
    <source>
        <dbReference type="Proteomes" id="UP000035760"/>
    </source>
</evidence>